<reference evidence="4 5" key="1">
    <citation type="submission" date="2019-04" db="EMBL/GenBank/DDBJ databases">
        <title>Pedobacter sp. AR-3-17 sp. nov., isolated from Arctic soil.</title>
        <authorList>
            <person name="Dahal R.H."/>
            <person name="Kim D.-U."/>
        </authorList>
    </citation>
    <scope>NUCLEOTIDE SEQUENCE [LARGE SCALE GENOMIC DNA]</scope>
    <source>
        <strain evidence="4 5">AR-3-17</strain>
    </source>
</reference>
<evidence type="ECO:0000313" key="4">
    <source>
        <dbReference type="EMBL" id="TKB95948.1"/>
    </source>
</evidence>
<dbReference type="InterPro" id="IPR034683">
    <property type="entry name" value="IspD/TarI"/>
</dbReference>
<dbReference type="SUPFAM" id="SSF53448">
    <property type="entry name" value="Nucleotide-diphospho-sugar transferases"/>
    <property type="match status" value="1"/>
</dbReference>
<dbReference type="CDD" id="cd02516">
    <property type="entry name" value="CDP-ME_synthetase"/>
    <property type="match status" value="1"/>
</dbReference>
<keyword evidence="2 3" id="KW-0548">Nucleotidyltransferase</keyword>
<dbReference type="HAMAP" id="MF_00108">
    <property type="entry name" value="IspD"/>
    <property type="match status" value="1"/>
</dbReference>
<comment type="function">
    <text evidence="3">Catalyzes the formation of 4-diphosphocytidyl-2-C-methyl-D-erythritol from CTP and 2-C-methyl-D-erythritol 4-phosphate (MEP).</text>
</comment>
<feature type="site" description="Transition state stabilizer" evidence="3">
    <location>
        <position position="26"/>
    </location>
</feature>
<dbReference type="OrthoDB" id="9806837at2"/>
<dbReference type="EC" id="2.7.7.60" evidence="3"/>
<dbReference type="UniPathway" id="UPA00056">
    <property type="reaction ID" value="UER00093"/>
</dbReference>
<evidence type="ECO:0000256" key="3">
    <source>
        <dbReference type="HAMAP-Rule" id="MF_00108"/>
    </source>
</evidence>
<gene>
    <name evidence="3" type="primary">ispD</name>
    <name evidence="4" type="ORF">FA046_14840</name>
</gene>
<dbReference type="PANTHER" id="PTHR32125:SF4">
    <property type="entry name" value="2-C-METHYL-D-ERYTHRITOL 4-PHOSPHATE CYTIDYLYLTRANSFERASE, CHLOROPLASTIC"/>
    <property type="match status" value="1"/>
</dbReference>
<comment type="similarity">
    <text evidence="3">Belongs to the IspD/TarI cytidylyltransferase family. IspD subfamily.</text>
</comment>
<dbReference type="InterPro" id="IPR029044">
    <property type="entry name" value="Nucleotide-diphossugar_trans"/>
</dbReference>
<dbReference type="NCBIfam" id="NF001186">
    <property type="entry name" value="PRK00155.2-3"/>
    <property type="match status" value="1"/>
</dbReference>
<comment type="pathway">
    <text evidence="3">Isoprenoid biosynthesis; isopentenyl diphosphate biosynthesis via DXP pathway; isopentenyl diphosphate from 1-deoxy-D-xylulose 5-phosphate: step 2/6.</text>
</comment>
<proteinExistence type="inferred from homology"/>
<keyword evidence="1 3" id="KW-0808">Transferase</keyword>
<dbReference type="PANTHER" id="PTHR32125">
    <property type="entry name" value="2-C-METHYL-D-ERYTHRITOL 4-PHOSPHATE CYTIDYLYLTRANSFERASE, CHLOROPLASTIC"/>
    <property type="match status" value="1"/>
</dbReference>
<dbReference type="Pfam" id="PF01128">
    <property type="entry name" value="IspD"/>
    <property type="match status" value="1"/>
</dbReference>
<evidence type="ECO:0000313" key="5">
    <source>
        <dbReference type="Proteomes" id="UP000308181"/>
    </source>
</evidence>
<name>A0A4U1BUB8_9SPHI</name>
<protein>
    <recommendedName>
        <fullName evidence="3">2-C-methyl-D-erythritol 4-phosphate cytidylyltransferase</fullName>
        <ecNumber evidence="3">2.7.7.60</ecNumber>
    </recommendedName>
    <alternativeName>
        <fullName evidence="3">4-diphosphocytidyl-2C-methyl-D-erythritol synthase</fullName>
    </alternativeName>
    <alternativeName>
        <fullName evidence="3">MEP cytidylyltransferase</fullName>
        <shortName evidence="3">MCT</shortName>
    </alternativeName>
</protein>
<dbReference type="GO" id="GO:0050518">
    <property type="term" value="F:2-C-methyl-D-erythritol 4-phosphate cytidylyltransferase activity"/>
    <property type="evidence" value="ECO:0007669"/>
    <property type="project" value="UniProtKB-UniRule"/>
</dbReference>
<accession>A0A4U1BUB8</accession>
<dbReference type="InterPro" id="IPR050088">
    <property type="entry name" value="IspD/TarI_cytidylyltransf_bact"/>
</dbReference>
<organism evidence="4 5">
    <name type="scientific">Pedobacter cryophilus</name>
    <dbReference type="NCBI Taxonomy" id="2571271"/>
    <lineage>
        <taxon>Bacteria</taxon>
        <taxon>Pseudomonadati</taxon>
        <taxon>Bacteroidota</taxon>
        <taxon>Sphingobacteriia</taxon>
        <taxon>Sphingobacteriales</taxon>
        <taxon>Sphingobacteriaceae</taxon>
        <taxon>Pedobacter</taxon>
    </lineage>
</organism>
<feature type="site" description="Transition state stabilizer" evidence="3">
    <location>
        <position position="19"/>
    </location>
</feature>
<dbReference type="NCBIfam" id="TIGR00453">
    <property type="entry name" value="ispD"/>
    <property type="match status" value="1"/>
</dbReference>
<dbReference type="EMBL" id="SWBP01000006">
    <property type="protein sequence ID" value="TKB95948.1"/>
    <property type="molecule type" value="Genomic_DNA"/>
</dbReference>
<evidence type="ECO:0000256" key="1">
    <source>
        <dbReference type="ARBA" id="ARBA00022679"/>
    </source>
</evidence>
<comment type="caution">
    <text evidence="4">The sequence shown here is derived from an EMBL/GenBank/DDBJ whole genome shotgun (WGS) entry which is preliminary data.</text>
</comment>
<feature type="site" description="Positions MEP for the nucleophilic attack" evidence="3">
    <location>
        <position position="210"/>
    </location>
</feature>
<keyword evidence="3" id="KW-0414">Isoprene biosynthesis</keyword>
<dbReference type="GO" id="GO:0019288">
    <property type="term" value="P:isopentenyl diphosphate biosynthetic process, methylerythritol 4-phosphate pathway"/>
    <property type="evidence" value="ECO:0007669"/>
    <property type="project" value="UniProtKB-UniRule"/>
</dbReference>
<dbReference type="AlphaFoldDB" id="A0A4U1BUB8"/>
<comment type="catalytic activity">
    <reaction evidence="3">
        <text>2-C-methyl-D-erythritol 4-phosphate + CTP + H(+) = 4-CDP-2-C-methyl-D-erythritol + diphosphate</text>
        <dbReference type="Rhea" id="RHEA:13429"/>
        <dbReference type="ChEBI" id="CHEBI:15378"/>
        <dbReference type="ChEBI" id="CHEBI:33019"/>
        <dbReference type="ChEBI" id="CHEBI:37563"/>
        <dbReference type="ChEBI" id="CHEBI:57823"/>
        <dbReference type="ChEBI" id="CHEBI:58262"/>
        <dbReference type="EC" id="2.7.7.60"/>
    </reaction>
</comment>
<dbReference type="FunFam" id="3.90.550.10:FF:000003">
    <property type="entry name" value="2-C-methyl-D-erythritol 4-phosphate cytidylyltransferase"/>
    <property type="match status" value="1"/>
</dbReference>
<keyword evidence="5" id="KW-1185">Reference proteome</keyword>
<dbReference type="InterPro" id="IPR001228">
    <property type="entry name" value="IspD"/>
</dbReference>
<dbReference type="Proteomes" id="UP000308181">
    <property type="component" value="Unassembled WGS sequence"/>
</dbReference>
<evidence type="ECO:0000256" key="2">
    <source>
        <dbReference type="ARBA" id="ARBA00022695"/>
    </source>
</evidence>
<sequence>MKTNNHFYAVIVAGGSGKRMGNVIPKQFMLLNGIPVLMHTLNAFYTNEYQPQIILVLPESEDFFWQQLIAKHHFKVPHQIIYGGTERFHSVKSALSIITDSNSIIAIHDGVRPLVSQKTISNCFQSALAKGNAIAAIPAKDSIRKVKNNQSEALNRSEIYLVQTPQTFIFEQLRNAYKQEYSINFTDDASVVEKAGFPIHIENGDEFNFKITFKEDLIIAEALLKSNI</sequence>
<dbReference type="RefSeq" id="WP_136827324.1">
    <property type="nucleotide sequence ID" value="NZ_SWBP01000006.1"/>
</dbReference>
<dbReference type="Gene3D" id="3.90.550.10">
    <property type="entry name" value="Spore Coat Polysaccharide Biosynthesis Protein SpsA, Chain A"/>
    <property type="match status" value="1"/>
</dbReference>
<feature type="site" description="Positions MEP for the nucleophilic attack" evidence="3">
    <location>
        <position position="156"/>
    </location>
</feature>